<keyword evidence="3 11" id="KW-0858">Xylan degradation</keyword>
<dbReference type="GO" id="GO:0045493">
    <property type="term" value="P:xylan catabolic process"/>
    <property type="evidence" value="ECO:0007669"/>
    <property type="project" value="UniProtKB-KW"/>
</dbReference>
<dbReference type="SMART" id="SM00633">
    <property type="entry name" value="Glyco_10"/>
    <property type="match status" value="1"/>
</dbReference>
<comment type="catalytic activity">
    <reaction evidence="1 9">
        <text>Endohydrolysis of (1-&gt;4)-beta-D-xylosidic linkages in xylans.</text>
        <dbReference type="EC" id="3.2.1.8"/>
    </reaction>
</comment>
<evidence type="ECO:0000256" key="5">
    <source>
        <dbReference type="ARBA" id="ARBA00022801"/>
    </source>
</evidence>
<evidence type="ECO:0000256" key="6">
    <source>
        <dbReference type="ARBA" id="ARBA00023277"/>
    </source>
</evidence>
<keyword evidence="8 9" id="KW-0624">Polysaccharide degradation</keyword>
<evidence type="ECO:0000256" key="1">
    <source>
        <dbReference type="ARBA" id="ARBA00000681"/>
    </source>
</evidence>
<keyword evidence="6 9" id="KW-0119">Carbohydrate metabolism</keyword>
<dbReference type="PANTHER" id="PTHR31490">
    <property type="entry name" value="GLYCOSYL HYDROLASE"/>
    <property type="match status" value="1"/>
</dbReference>
<keyword evidence="7 9" id="KW-0326">Glycosidase</keyword>
<evidence type="ECO:0000256" key="2">
    <source>
        <dbReference type="ARBA" id="ARBA00007495"/>
    </source>
</evidence>
<keyword evidence="4" id="KW-0732">Signal</keyword>
<dbReference type="SUPFAM" id="SSF63446">
    <property type="entry name" value="Type I dockerin domain"/>
    <property type="match status" value="1"/>
</dbReference>
<dbReference type="InterPro" id="IPR018247">
    <property type="entry name" value="EF_Hand_1_Ca_BS"/>
</dbReference>
<dbReference type="Pfam" id="PF00331">
    <property type="entry name" value="Glyco_hydro_10"/>
    <property type="match status" value="1"/>
</dbReference>
<protein>
    <recommendedName>
        <fullName evidence="9">Beta-xylanase</fullName>
        <ecNumber evidence="9">3.2.1.8</ecNumber>
    </recommendedName>
</protein>
<dbReference type="AlphaFoldDB" id="A0A5C5WA12"/>
<dbReference type="EC" id="3.2.1.8" evidence="9"/>
<evidence type="ECO:0000256" key="7">
    <source>
        <dbReference type="ARBA" id="ARBA00023295"/>
    </source>
</evidence>
<dbReference type="PANTHER" id="PTHR31490:SF88">
    <property type="entry name" value="BETA-XYLANASE"/>
    <property type="match status" value="1"/>
</dbReference>
<dbReference type="InterPro" id="IPR017853">
    <property type="entry name" value="GH"/>
</dbReference>
<evidence type="ECO:0000256" key="9">
    <source>
        <dbReference type="RuleBase" id="RU361174"/>
    </source>
</evidence>
<dbReference type="EMBL" id="SJPH01000002">
    <property type="protein sequence ID" value="TWT47718.1"/>
    <property type="molecule type" value="Genomic_DNA"/>
</dbReference>
<comment type="caution">
    <text evidence="11">The sequence shown here is derived from an EMBL/GenBank/DDBJ whole genome shotgun (WGS) entry which is preliminary data.</text>
</comment>
<dbReference type="InterPro" id="IPR002105">
    <property type="entry name" value="Dockerin_1_rpt"/>
</dbReference>
<dbReference type="Proteomes" id="UP000318995">
    <property type="component" value="Unassembled WGS sequence"/>
</dbReference>
<dbReference type="Pfam" id="PF00404">
    <property type="entry name" value="Dockerin_1"/>
    <property type="match status" value="1"/>
</dbReference>
<feature type="domain" description="GH10" evidence="10">
    <location>
        <begin position="278"/>
        <end position="568"/>
    </location>
</feature>
<gene>
    <name evidence="11" type="primary">xynZ_1</name>
    <name evidence="11" type="ORF">Pla111_13380</name>
</gene>
<dbReference type="RefSeq" id="WP_146572522.1">
    <property type="nucleotide sequence ID" value="NZ_SJPH01000002.1"/>
</dbReference>
<dbReference type="InterPro" id="IPR001000">
    <property type="entry name" value="GH10_dom"/>
</dbReference>
<accession>A0A5C5WA12</accession>
<comment type="similarity">
    <text evidence="2 9">Belongs to the glycosyl hydrolase 10 (cellulase F) family.</text>
</comment>
<reference evidence="11 12" key="1">
    <citation type="submission" date="2019-02" db="EMBL/GenBank/DDBJ databases">
        <title>Deep-cultivation of Planctomycetes and their phenomic and genomic characterization uncovers novel biology.</title>
        <authorList>
            <person name="Wiegand S."/>
            <person name="Jogler M."/>
            <person name="Boedeker C."/>
            <person name="Pinto D."/>
            <person name="Vollmers J."/>
            <person name="Rivas-Marin E."/>
            <person name="Kohn T."/>
            <person name="Peeters S.H."/>
            <person name="Heuer A."/>
            <person name="Rast P."/>
            <person name="Oberbeckmann S."/>
            <person name="Bunk B."/>
            <person name="Jeske O."/>
            <person name="Meyerdierks A."/>
            <person name="Storesund J.E."/>
            <person name="Kallscheuer N."/>
            <person name="Luecker S."/>
            <person name="Lage O.M."/>
            <person name="Pohl T."/>
            <person name="Merkel B.J."/>
            <person name="Hornburger P."/>
            <person name="Mueller R.-W."/>
            <person name="Bruemmer F."/>
            <person name="Labrenz M."/>
            <person name="Spormann A.M."/>
            <person name="Op Den Camp H."/>
            <person name="Overmann J."/>
            <person name="Amann R."/>
            <person name="Jetten M.S.M."/>
            <person name="Mascher T."/>
            <person name="Medema M.H."/>
            <person name="Devos D.P."/>
            <person name="Kaster A.-K."/>
            <person name="Ovreas L."/>
            <person name="Rohde M."/>
            <person name="Galperin M.Y."/>
            <person name="Jogler C."/>
        </authorList>
    </citation>
    <scope>NUCLEOTIDE SEQUENCE [LARGE SCALE GENOMIC DNA]</scope>
    <source>
        <strain evidence="11 12">Pla111</strain>
    </source>
</reference>
<dbReference type="OrthoDB" id="9809277at2"/>
<keyword evidence="5 9" id="KW-0378">Hydrolase</keyword>
<evidence type="ECO:0000259" key="10">
    <source>
        <dbReference type="PROSITE" id="PS51760"/>
    </source>
</evidence>
<dbReference type="PROSITE" id="PS00018">
    <property type="entry name" value="EF_HAND_1"/>
    <property type="match status" value="1"/>
</dbReference>
<organism evidence="11 12">
    <name type="scientific">Botrimarina hoheduenensis</name>
    <dbReference type="NCBI Taxonomy" id="2528000"/>
    <lineage>
        <taxon>Bacteria</taxon>
        <taxon>Pseudomonadati</taxon>
        <taxon>Planctomycetota</taxon>
        <taxon>Planctomycetia</taxon>
        <taxon>Pirellulales</taxon>
        <taxon>Lacipirellulaceae</taxon>
        <taxon>Botrimarina</taxon>
    </lineage>
</organism>
<dbReference type="Gene3D" id="3.20.20.80">
    <property type="entry name" value="Glycosidases"/>
    <property type="match status" value="1"/>
</dbReference>
<keyword evidence="12" id="KW-1185">Reference proteome</keyword>
<dbReference type="PRINTS" id="PR00134">
    <property type="entry name" value="GLHYDRLASE10"/>
</dbReference>
<evidence type="ECO:0000256" key="8">
    <source>
        <dbReference type="ARBA" id="ARBA00023326"/>
    </source>
</evidence>
<evidence type="ECO:0000313" key="12">
    <source>
        <dbReference type="Proteomes" id="UP000318995"/>
    </source>
</evidence>
<dbReference type="GO" id="GO:0031176">
    <property type="term" value="F:endo-1,4-beta-xylanase activity"/>
    <property type="evidence" value="ECO:0007669"/>
    <property type="project" value="UniProtKB-EC"/>
</dbReference>
<evidence type="ECO:0000313" key="11">
    <source>
        <dbReference type="EMBL" id="TWT47718.1"/>
    </source>
</evidence>
<name>A0A5C5WA12_9BACT</name>
<evidence type="ECO:0000256" key="3">
    <source>
        <dbReference type="ARBA" id="ARBA00022651"/>
    </source>
</evidence>
<evidence type="ECO:0000256" key="4">
    <source>
        <dbReference type="ARBA" id="ARBA00022729"/>
    </source>
</evidence>
<dbReference type="PROSITE" id="PS51760">
    <property type="entry name" value="GH10_2"/>
    <property type="match status" value="1"/>
</dbReference>
<proteinExistence type="inferred from homology"/>
<dbReference type="InterPro" id="IPR036439">
    <property type="entry name" value="Dockerin_dom_sf"/>
</dbReference>
<dbReference type="Gene3D" id="1.10.1330.10">
    <property type="entry name" value="Dockerin domain"/>
    <property type="match status" value="1"/>
</dbReference>
<dbReference type="InterPro" id="IPR044846">
    <property type="entry name" value="GH10"/>
</dbReference>
<dbReference type="SUPFAM" id="SSF51445">
    <property type="entry name" value="(Trans)glycosidases"/>
    <property type="match status" value="1"/>
</dbReference>
<sequence>MPSSAPLRLSSRNSMPLVNPSSSLAGVRITASRIAVSLVVGLVMTSSAESAELVLSDFNGTGFDYTFSGFNQTIGATGVRLTDPTDNSGGAGIGLGSLNLNSFANGRLVIDVTPLVGNGANRFDLELIESSTNGQTSRSGKWSFDVSSLTPGVPTTLVSRTTLDAPDTGIGDFQNLNLGQISTWQVLGDFTTAAPFDFSFDRVAISTDVAPPPAYPGAEPNAPWRTQAASQIEVVRKADFAVSVVDAAGNPVPSATVQFNMREHEFGFGSAVQAFRLRDNQPQHATYKSFTSQLFNLATIENNLKWPAWEGEWGGLWTQQGALAALDWLDQQGLDARGHVMVWPGKDNLPQDLRQMLADNDLNPAEQTAVRNRIAAHIASIAAATNGKLAGWDVINETRTNNDLMRELSEGDQAMVTWFQQAAAAAGEADLYINDFGILNNWGAGNNRNQYFNTIQQLQAQGAPVEGIGFQGHFVESDISGPEQIWEVLDQFQQLGLKMQITEFDFDTTDEQLQADYLRDFMTAVFAHEGIDDFIMWGFWEDAHWKPDAAMFRSDWSIKPNGEAYLDLVYNQWWTDESTTTDALGETSARGFKGDYLVTASARGESVSQTATLSTDGALLTIVLPFLVGDYNNDGFVDAADYTVWRDSKDTTVTPGTGADGNGDGFINQADYLIWNNNFGAAFPPAAAVPEPASAVALALMTIIASGRRRG</sequence>